<sequence>MPKSGALAHRRQLVAGLGGRVVEIGAGHGPNFALHPREVAEVLAVEPEATMRAAAAPAAPVPVRVVAGHAGSIPVPDGGADAMVSSLVLCSVLPDQGEALAEIVRVLRPGGELRFYEHVRSTGAVGGRLQDALTPLWRRVTGNCHPNRATLQPSAPPV</sequence>
<proteinExistence type="predicted"/>
<evidence type="ECO:0000259" key="1">
    <source>
        <dbReference type="Pfam" id="PF08241"/>
    </source>
</evidence>
<dbReference type="PANTHER" id="PTHR45036:SF1">
    <property type="entry name" value="METHYLTRANSFERASE LIKE 7A"/>
    <property type="match status" value="1"/>
</dbReference>
<name>A0ABP5ECX3_9ACTN</name>
<comment type="caution">
    <text evidence="2">The sequence shown here is derived from an EMBL/GenBank/DDBJ whole genome shotgun (WGS) entry which is preliminary data.</text>
</comment>
<accession>A0ABP5ECX3</accession>
<dbReference type="SUPFAM" id="SSF53335">
    <property type="entry name" value="S-adenosyl-L-methionine-dependent methyltransferases"/>
    <property type="match status" value="1"/>
</dbReference>
<dbReference type="Gene3D" id="3.40.50.150">
    <property type="entry name" value="Vaccinia Virus protein VP39"/>
    <property type="match status" value="1"/>
</dbReference>
<organism evidence="2 3">
    <name type="scientific">Catenulispora subtropica</name>
    <dbReference type="NCBI Taxonomy" id="450798"/>
    <lineage>
        <taxon>Bacteria</taxon>
        <taxon>Bacillati</taxon>
        <taxon>Actinomycetota</taxon>
        <taxon>Actinomycetes</taxon>
        <taxon>Catenulisporales</taxon>
        <taxon>Catenulisporaceae</taxon>
        <taxon>Catenulispora</taxon>
    </lineage>
</organism>
<dbReference type="InterPro" id="IPR052356">
    <property type="entry name" value="Thiol_S-MT"/>
</dbReference>
<evidence type="ECO:0000313" key="2">
    <source>
        <dbReference type="EMBL" id="GAA1993109.1"/>
    </source>
</evidence>
<feature type="domain" description="Methyltransferase type 11" evidence="1">
    <location>
        <begin position="22"/>
        <end position="114"/>
    </location>
</feature>
<protein>
    <recommendedName>
        <fullName evidence="1">Methyltransferase type 11 domain-containing protein</fullName>
    </recommendedName>
</protein>
<dbReference type="PANTHER" id="PTHR45036">
    <property type="entry name" value="METHYLTRANSFERASE LIKE 7B"/>
    <property type="match status" value="1"/>
</dbReference>
<dbReference type="EMBL" id="BAAAQM010000049">
    <property type="protein sequence ID" value="GAA1993109.1"/>
    <property type="molecule type" value="Genomic_DNA"/>
</dbReference>
<dbReference type="Pfam" id="PF08241">
    <property type="entry name" value="Methyltransf_11"/>
    <property type="match status" value="1"/>
</dbReference>
<keyword evidence="3" id="KW-1185">Reference proteome</keyword>
<dbReference type="InterPro" id="IPR013216">
    <property type="entry name" value="Methyltransf_11"/>
</dbReference>
<dbReference type="CDD" id="cd02440">
    <property type="entry name" value="AdoMet_MTases"/>
    <property type="match status" value="1"/>
</dbReference>
<reference evidence="3" key="1">
    <citation type="journal article" date="2019" name="Int. J. Syst. Evol. Microbiol.">
        <title>The Global Catalogue of Microorganisms (GCM) 10K type strain sequencing project: providing services to taxonomists for standard genome sequencing and annotation.</title>
        <authorList>
            <consortium name="The Broad Institute Genomics Platform"/>
            <consortium name="The Broad Institute Genome Sequencing Center for Infectious Disease"/>
            <person name="Wu L."/>
            <person name="Ma J."/>
        </authorList>
    </citation>
    <scope>NUCLEOTIDE SEQUENCE [LARGE SCALE GENOMIC DNA]</scope>
    <source>
        <strain evidence="3">JCM 16013</strain>
    </source>
</reference>
<gene>
    <name evidence="2" type="ORF">GCM10009838_66350</name>
</gene>
<evidence type="ECO:0000313" key="3">
    <source>
        <dbReference type="Proteomes" id="UP001499854"/>
    </source>
</evidence>
<dbReference type="Proteomes" id="UP001499854">
    <property type="component" value="Unassembled WGS sequence"/>
</dbReference>
<dbReference type="InterPro" id="IPR029063">
    <property type="entry name" value="SAM-dependent_MTases_sf"/>
</dbReference>